<accession>A0A0B9APC8</accession>
<dbReference type="GO" id="GO:0005840">
    <property type="term" value="C:ribosome"/>
    <property type="evidence" value="ECO:0007669"/>
    <property type="project" value="UniProtKB-KW"/>
</dbReference>
<dbReference type="InterPro" id="IPR026569">
    <property type="entry name" value="Ribosomal_bL28"/>
</dbReference>
<dbReference type="SUPFAM" id="SSF143800">
    <property type="entry name" value="L28p-like"/>
    <property type="match status" value="1"/>
</dbReference>
<dbReference type="PANTHER" id="PTHR13528">
    <property type="entry name" value="39S RIBOSOMAL PROTEIN L28, MITOCHONDRIAL"/>
    <property type="match status" value="1"/>
</dbReference>
<keyword evidence="2 5" id="KW-0689">Ribosomal protein</keyword>
<sequence length="78" mass="8590">MAATCQVTGAVPGFGHNVSHSKRRTKRRFNPNIQKKRYYVPSLRRSVTLTLSAKGIKVIDARGIDAVVNELIAKGVKL</sequence>
<evidence type="ECO:0000256" key="5">
    <source>
        <dbReference type="HAMAP-Rule" id="MF_00373"/>
    </source>
</evidence>
<reference evidence="6" key="2">
    <citation type="submission" date="2016-03" db="EMBL/GenBank/DDBJ databases">
        <authorList>
            <person name="Zhu Y."/>
            <person name="Sun C."/>
        </authorList>
    </citation>
    <scope>NUCLEOTIDE SEQUENCE</scope>
    <source>
        <strain evidence="6">BS258</strain>
    </source>
</reference>
<dbReference type="PANTHER" id="PTHR13528:SF2">
    <property type="entry name" value="LARGE RIBOSOMAL SUBUNIT PROTEIN BL28M"/>
    <property type="match status" value="1"/>
</dbReference>
<reference evidence="9" key="3">
    <citation type="submission" date="2016-03" db="EMBL/GenBank/DDBJ databases">
        <authorList>
            <person name="Ploux O."/>
        </authorList>
    </citation>
    <scope>NUCLEOTIDE SEQUENCE [LARGE SCALE GENOMIC DNA]</scope>
    <source>
        <strain evidence="9">BS258</strain>
    </source>
</reference>
<dbReference type="RefSeq" id="WP_039211930.1">
    <property type="nucleotide sequence ID" value="NZ_CP014869.1"/>
</dbReference>
<dbReference type="AlphaFoldDB" id="A0A0B9APC8"/>
<gene>
    <name evidence="5" type="primary">rpmB</name>
    <name evidence="6" type="ORF">A2T55_16955</name>
    <name evidence="7" type="ORF">AE0388_3222</name>
</gene>
<evidence type="ECO:0000256" key="4">
    <source>
        <dbReference type="ARBA" id="ARBA00035174"/>
    </source>
</evidence>
<evidence type="ECO:0000313" key="7">
    <source>
        <dbReference type="EMBL" id="KHS51150.1"/>
    </source>
</evidence>
<dbReference type="InterPro" id="IPR034704">
    <property type="entry name" value="Ribosomal_bL28/bL31-like_sf"/>
</dbReference>
<proteinExistence type="inferred from homology"/>
<name>A0A0B9APC8_BRELN</name>
<dbReference type="STRING" id="1703.BLSMQ_3680"/>
<evidence type="ECO:0000256" key="2">
    <source>
        <dbReference type="ARBA" id="ARBA00022980"/>
    </source>
</evidence>
<evidence type="ECO:0000256" key="1">
    <source>
        <dbReference type="ARBA" id="ARBA00008760"/>
    </source>
</evidence>
<evidence type="ECO:0000256" key="3">
    <source>
        <dbReference type="ARBA" id="ARBA00023274"/>
    </source>
</evidence>
<dbReference type="EMBL" id="CP014869">
    <property type="protein sequence ID" value="AMT95186.1"/>
    <property type="molecule type" value="Genomic_DNA"/>
</dbReference>
<accession>A0A144MLL1</accession>
<organism evidence="7 8">
    <name type="scientific">Brevibacterium linens</name>
    <dbReference type="NCBI Taxonomy" id="1703"/>
    <lineage>
        <taxon>Bacteria</taxon>
        <taxon>Bacillati</taxon>
        <taxon>Actinomycetota</taxon>
        <taxon>Actinomycetes</taxon>
        <taxon>Micrococcales</taxon>
        <taxon>Brevibacteriaceae</taxon>
        <taxon>Brevibacterium</taxon>
    </lineage>
</organism>
<dbReference type="InterPro" id="IPR037147">
    <property type="entry name" value="Ribosomal_bL28_sf"/>
</dbReference>
<evidence type="ECO:0000313" key="8">
    <source>
        <dbReference type="Proteomes" id="UP000031488"/>
    </source>
</evidence>
<dbReference type="EMBL" id="JTJZ01000022">
    <property type="protein sequence ID" value="KHS51150.1"/>
    <property type="molecule type" value="Genomic_DNA"/>
</dbReference>
<dbReference type="FunFam" id="2.30.170.40:FF:000001">
    <property type="entry name" value="50S ribosomal protein L28"/>
    <property type="match status" value="1"/>
</dbReference>
<dbReference type="GO" id="GO:0003735">
    <property type="term" value="F:structural constituent of ribosome"/>
    <property type="evidence" value="ECO:0007669"/>
    <property type="project" value="InterPro"/>
</dbReference>
<dbReference type="Proteomes" id="UP000031488">
    <property type="component" value="Unassembled WGS sequence"/>
</dbReference>
<keyword evidence="3 5" id="KW-0687">Ribonucleoprotein</keyword>
<dbReference type="PATRIC" id="fig|1703.6.peg.3179"/>
<keyword evidence="8" id="KW-1185">Reference proteome</keyword>
<dbReference type="GO" id="GO:1990904">
    <property type="term" value="C:ribonucleoprotein complex"/>
    <property type="evidence" value="ECO:0007669"/>
    <property type="project" value="UniProtKB-KW"/>
</dbReference>
<reference evidence="7 8" key="1">
    <citation type="submission" date="2014-11" db="EMBL/GenBank/DDBJ databases">
        <title>Draft Genome Sequence of Brevibacterium linens AE038-8.</title>
        <authorList>
            <person name="Maizel D."/>
            <person name="Utturkar S.M."/>
            <person name="Brown S.D."/>
            <person name="Ferrero M."/>
            <person name="Rosen B.P."/>
        </authorList>
    </citation>
    <scope>NUCLEOTIDE SEQUENCE [LARGE SCALE GENOMIC DNA]</scope>
    <source>
        <strain evidence="7 8">AE038-8</strain>
    </source>
</reference>
<comment type="similarity">
    <text evidence="1 5">Belongs to the bacterial ribosomal protein bL28 family.</text>
</comment>
<dbReference type="Gene3D" id="2.30.170.40">
    <property type="entry name" value="Ribosomal protein L28/L24"/>
    <property type="match status" value="1"/>
</dbReference>
<dbReference type="KEGG" id="bly:A2T55_16955"/>
<dbReference type="NCBIfam" id="TIGR00009">
    <property type="entry name" value="L28"/>
    <property type="match status" value="1"/>
</dbReference>
<dbReference type="InterPro" id="IPR001383">
    <property type="entry name" value="Ribosomal_bL28_bact-type"/>
</dbReference>
<dbReference type="Pfam" id="PF00830">
    <property type="entry name" value="Ribosomal_L28"/>
    <property type="match status" value="1"/>
</dbReference>
<evidence type="ECO:0000313" key="6">
    <source>
        <dbReference type="EMBL" id="AMT95186.1"/>
    </source>
</evidence>
<dbReference type="GO" id="GO:0006412">
    <property type="term" value="P:translation"/>
    <property type="evidence" value="ECO:0007669"/>
    <property type="project" value="UniProtKB-UniRule"/>
</dbReference>
<evidence type="ECO:0000313" key="9">
    <source>
        <dbReference type="Proteomes" id="UP000075950"/>
    </source>
</evidence>
<dbReference type="OrthoDB" id="9805609at2"/>
<dbReference type="Proteomes" id="UP000075950">
    <property type="component" value="Chromosome"/>
</dbReference>
<protein>
    <recommendedName>
        <fullName evidence="4 5">Large ribosomal subunit protein bL28</fullName>
    </recommendedName>
</protein>
<dbReference type="HAMAP" id="MF_00373">
    <property type="entry name" value="Ribosomal_bL28"/>
    <property type="match status" value="1"/>
</dbReference>